<protein>
    <submittedName>
        <fullName evidence="2">Uncharacterized protein</fullName>
    </submittedName>
</protein>
<name>A0A6T5VF13_9STRA</name>
<evidence type="ECO:0000256" key="1">
    <source>
        <dbReference type="SAM" id="SignalP"/>
    </source>
</evidence>
<gene>
    <name evidence="2" type="ORF">LDAN0322_LOCUS923</name>
    <name evidence="3" type="ORF">LDAN0322_LOCUS931</name>
</gene>
<proteinExistence type="predicted"/>
<dbReference type="EMBL" id="HBEU01001382">
    <property type="protein sequence ID" value="CAD8574786.1"/>
    <property type="molecule type" value="Transcribed_RNA"/>
</dbReference>
<dbReference type="EMBL" id="HBEU01001371">
    <property type="protein sequence ID" value="CAD8574778.1"/>
    <property type="molecule type" value="Transcribed_RNA"/>
</dbReference>
<evidence type="ECO:0000313" key="2">
    <source>
        <dbReference type="EMBL" id="CAD8574778.1"/>
    </source>
</evidence>
<dbReference type="PROSITE" id="PS51257">
    <property type="entry name" value="PROKAR_LIPOPROTEIN"/>
    <property type="match status" value="1"/>
</dbReference>
<evidence type="ECO:0000313" key="3">
    <source>
        <dbReference type="EMBL" id="CAD8574786.1"/>
    </source>
</evidence>
<feature type="signal peptide" evidence="1">
    <location>
        <begin position="1"/>
        <end position="22"/>
    </location>
</feature>
<keyword evidence="1" id="KW-0732">Signal</keyword>
<organism evidence="2">
    <name type="scientific">Leptocylindrus aporus</name>
    <dbReference type="NCBI Taxonomy" id="1398097"/>
    <lineage>
        <taxon>Eukaryota</taxon>
        <taxon>Sar</taxon>
        <taxon>Stramenopiles</taxon>
        <taxon>Ochrophyta</taxon>
        <taxon>Bacillariophyta</taxon>
        <taxon>Coscinodiscophyceae</taxon>
        <taxon>Chaetocerotophycidae</taxon>
        <taxon>Leptocylindrales</taxon>
        <taxon>Leptocylindraceae</taxon>
        <taxon>Leptocylindrus</taxon>
    </lineage>
</organism>
<feature type="chain" id="PRO_5036393615" evidence="1">
    <location>
        <begin position="23"/>
        <end position="186"/>
    </location>
</feature>
<dbReference type="AlphaFoldDB" id="A0A6T5VF13"/>
<reference evidence="2" key="1">
    <citation type="submission" date="2021-01" db="EMBL/GenBank/DDBJ databases">
        <authorList>
            <person name="Corre E."/>
            <person name="Pelletier E."/>
            <person name="Niang G."/>
            <person name="Scheremetjew M."/>
            <person name="Finn R."/>
            <person name="Kale V."/>
            <person name="Holt S."/>
            <person name="Cochrane G."/>
            <person name="Meng A."/>
            <person name="Brown T."/>
            <person name="Cohen L."/>
        </authorList>
    </citation>
    <scope>NUCLEOTIDE SEQUENCE</scope>
    <source>
        <strain evidence="2">B651</strain>
    </source>
</reference>
<accession>A0A6T5VF13</accession>
<sequence length="186" mass="20342">MFCIRIGQLALALILCSCIAHGFVAPTTKSFQRMPIMALNSETTATDDGFQEIELKIPPSNSGLFAQMKIEKLLKDVNSEIIEVRYSLPFGLDVEPKAGRIVCTKDGAGGEKVGDILRYTSAWSMGLPRGDGLITTAASFAGGLSWQCNMVDVMKCESWQQVIEALTSNVESRTDEVVLLFEREIS</sequence>